<evidence type="ECO:0008006" key="3">
    <source>
        <dbReference type="Google" id="ProtNLM"/>
    </source>
</evidence>
<reference evidence="1" key="1">
    <citation type="journal article" date="2022" name="Environ. Microbiol.">
        <title>Geoalkalibacter halelectricus SAP #1 sp. nov. possessing extracellular electron transfer and mineral#reducing capabilities from a haloalkaline environment.</title>
        <authorList>
            <person name="Yadav S."/>
            <person name="Singh R."/>
            <person name="Sundharam S.S."/>
            <person name="Chaudhary S."/>
            <person name="Krishnamurthi S."/>
            <person name="Patil S.A."/>
        </authorList>
    </citation>
    <scope>NUCLEOTIDE SEQUENCE</scope>
    <source>
        <strain evidence="1">SAP-1</strain>
    </source>
</reference>
<evidence type="ECO:0000313" key="2">
    <source>
        <dbReference type="Proteomes" id="UP001060414"/>
    </source>
</evidence>
<name>A0ABY5ZMM3_9BACT</name>
<dbReference type="EMBL" id="CP092109">
    <property type="protein sequence ID" value="UWZ80385.1"/>
    <property type="molecule type" value="Genomic_DNA"/>
</dbReference>
<proteinExistence type="predicted"/>
<dbReference type="RefSeq" id="WP_260748742.1">
    <property type="nucleotide sequence ID" value="NZ_CP092109.1"/>
</dbReference>
<protein>
    <recommendedName>
        <fullName evidence="3">RsbT co-antagonist protein rsbRD N-terminal domain-containing protein</fullName>
    </recommendedName>
</protein>
<gene>
    <name evidence="1" type="ORF">L9S41_03020</name>
</gene>
<sequence>MSTDNVLNVLEQSKTKTQNFLAAWKRGVELLGADLFGPGTTESAKSKDQLKPQRALIEAVFAQESGGEEQFLAAMVSFFDPEWGEELAARIDCYKSFCGLTFNLDHEQVGILCELLRNYEGWDSP</sequence>
<dbReference type="Proteomes" id="UP001060414">
    <property type="component" value="Chromosome"/>
</dbReference>
<organism evidence="1 2">
    <name type="scientific">Geoalkalibacter halelectricus</name>
    <dbReference type="NCBI Taxonomy" id="2847045"/>
    <lineage>
        <taxon>Bacteria</taxon>
        <taxon>Pseudomonadati</taxon>
        <taxon>Thermodesulfobacteriota</taxon>
        <taxon>Desulfuromonadia</taxon>
        <taxon>Desulfuromonadales</taxon>
        <taxon>Geoalkalibacteraceae</taxon>
        <taxon>Geoalkalibacter</taxon>
    </lineage>
</organism>
<evidence type="ECO:0000313" key="1">
    <source>
        <dbReference type="EMBL" id="UWZ80385.1"/>
    </source>
</evidence>
<accession>A0ABY5ZMM3</accession>
<keyword evidence="2" id="KW-1185">Reference proteome</keyword>